<proteinExistence type="predicted"/>
<protein>
    <submittedName>
        <fullName evidence="1">RimK-related lysine biosynthesis protein, Probable-dependent amine/thiol ligase family Amino-group</fullName>
    </submittedName>
</protein>
<dbReference type="GO" id="GO:0016874">
    <property type="term" value="F:ligase activity"/>
    <property type="evidence" value="ECO:0007669"/>
    <property type="project" value="UniProtKB-KW"/>
</dbReference>
<accession>A0A8S5QYK2</accession>
<name>A0A8S5QYK2_9CAUD</name>
<keyword evidence="1" id="KW-0436">Ligase</keyword>
<evidence type="ECO:0000313" key="1">
    <source>
        <dbReference type="EMBL" id="DAE24176.1"/>
    </source>
</evidence>
<sequence length="61" mass="6744">MKYCANCDTPLMTHAAENTVLHICPSCSSIFLEKDKQYRFIAQLSGGNAAREAVEVLRHCG</sequence>
<reference evidence="1" key="1">
    <citation type="journal article" date="2021" name="Proc. Natl. Acad. Sci. U.S.A.">
        <title>A Catalog of Tens of Thousands of Viruses from Human Metagenomes Reveals Hidden Associations with Chronic Diseases.</title>
        <authorList>
            <person name="Tisza M.J."/>
            <person name="Buck C.B."/>
        </authorList>
    </citation>
    <scope>NUCLEOTIDE SEQUENCE</scope>
    <source>
        <strain evidence="1">CtNZz8</strain>
    </source>
</reference>
<dbReference type="EMBL" id="BK015770">
    <property type="protein sequence ID" value="DAE24176.1"/>
    <property type="molecule type" value="Genomic_DNA"/>
</dbReference>
<dbReference type="InterPro" id="IPR037278">
    <property type="entry name" value="ARFGAP/RecO"/>
</dbReference>
<organism evidence="1">
    <name type="scientific">Caudovirales sp. ctNZz8</name>
    <dbReference type="NCBI Taxonomy" id="2826772"/>
    <lineage>
        <taxon>Viruses</taxon>
        <taxon>Duplodnaviria</taxon>
        <taxon>Heunggongvirae</taxon>
        <taxon>Uroviricota</taxon>
        <taxon>Caudoviricetes</taxon>
    </lineage>
</organism>
<dbReference type="SUPFAM" id="SSF57863">
    <property type="entry name" value="ArfGap/RecO-like zinc finger"/>
    <property type="match status" value="1"/>
</dbReference>